<dbReference type="RefSeq" id="WP_119572107.1">
    <property type="nucleotide sequence ID" value="NZ_LR215032.1"/>
</dbReference>
<feature type="transmembrane region" description="Helical" evidence="2">
    <location>
        <begin position="12"/>
        <end position="31"/>
    </location>
</feature>
<evidence type="ECO:0008006" key="7">
    <source>
        <dbReference type="Google" id="ProtNLM"/>
    </source>
</evidence>
<evidence type="ECO:0000313" key="5">
    <source>
        <dbReference type="EMBL" id="VEU73240.1"/>
    </source>
</evidence>
<geneLocation type="plasmid" evidence="5 6">
    <name>2</name>
</geneLocation>
<organism evidence="5 6">
    <name type="scientific">Mycoplasmopsis gallopavonis</name>
    <dbReference type="NCBI Taxonomy" id="76629"/>
    <lineage>
        <taxon>Bacteria</taxon>
        <taxon>Bacillati</taxon>
        <taxon>Mycoplasmatota</taxon>
        <taxon>Mycoplasmoidales</taxon>
        <taxon>Metamycoplasmataceae</taxon>
        <taxon>Mycoplasmopsis</taxon>
    </lineage>
</organism>
<evidence type="ECO:0000259" key="4">
    <source>
        <dbReference type="Pfam" id="PF26364"/>
    </source>
</evidence>
<evidence type="ECO:0000259" key="3">
    <source>
        <dbReference type="Pfam" id="PF26360"/>
    </source>
</evidence>
<evidence type="ECO:0000256" key="1">
    <source>
        <dbReference type="SAM" id="MobiDB-lite"/>
    </source>
</evidence>
<feature type="region of interest" description="Disordered" evidence="1">
    <location>
        <begin position="419"/>
        <end position="466"/>
    </location>
</feature>
<dbReference type="EMBL" id="LR215032">
    <property type="protein sequence ID" value="VEU73240.1"/>
    <property type="molecule type" value="Genomic_DNA"/>
</dbReference>
<keyword evidence="2" id="KW-0472">Membrane</keyword>
<dbReference type="KEGG" id="mgal:NCTC10186_00734"/>
<keyword evidence="2" id="KW-1133">Transmembrane helix</keyword>
<accession>A0A449B0E8</accession>
<dbReference type="Pfam" id="PF26360">
    <property type="entry name" value="MIB_M1"/>
    <property type="match status" value="1"/>
</dbReference>
<feature type="compositionally biased region" description="Pro residues" evidence="1">
    <location>
        <begin position="438"/>
        <end position="456"/>
    </location>
</feature>
<feature type="compositionally biased region" description="Basic and acidic residues" evidence="1">
    <location>
        <begin position="424"/>
        <end position="437"/>
    </location>
</feature>
<dbReference type="InterPro" id="IPR058860">
    <property type="entry name" value="MIB_M2"/>
</dbReference>
<dbReference type="InterPro" id="IPR030942">
    <property type="entry name" value="Mycoplas_M_dom"/>
</dbReference>
<feature type="domain" description="Mycoplasma immunoglobulin binding protein M2" evidence="4">
    <location>
        <begin position="860"/>
        <end position="1014"/>
    </location>
</feature>
<dbReference type="Proteomes" id="UP000289862">
    <property type="component" value="Plasmid 2"/>
</dbReference>
<gene>
    <name evidence="5" type="ORF">NCTC10186_00734</name>
</gene>
<dbReference type="NCBIfam" id="TIGR04526">
    <property type="entry name" value="predic_Ig_block"/>
    <property type="match status" value="1"/>
</dbReference>
<dbReference type="OrthoDB" id="400621at2"/>
<protein>
    <recommendedName>
        <fullName evidence="7">Immunoglobulin-blocking virulence protein</fullName>
    </recommendedName>
</protein>
<keyword evidence="2" id="KW-0812">Transmembrane</keyword>
<evidence type="ECO:0000256" key="2">
    <source>
        <dbReference type="SAM" id="Phobius"/>
    </source>
</evidence>
<dbReference type="InterPro" id="IPR030941">
    <property type="entry name" value="Predic_Ig_block"/>
</dbReference>
<reference evidence="5 6" key="1">
    <citation type="submission" date="2019-01" db="EMBL/GenBank/DDBJ databases">
        <authorList>
            <consortium name="Pathogen Informatics"/>
        </authorList>
    </citation>
    <scope>NUCLEOTIDE SEQUENCE [LARGE SCALE GENOMIC DNA]</scope>
    <source>
        <strain evidence="5 6">NCTC10186</strain>
        <plasmid evidence="6">2</plasmid>
    </source>
</reference>
<dbReference type="Pfam" id="PF26364">
    <property type="entry name" value="MIB_M2"/>
    <property type="match status" value="1"/>
</dbReference>
<keyword evidence="6" id="KW-1185">Reference proteome</keyword>
<proteinExistence type="predicted"/>
<keyword evidence="5" id="KW-0614">Plasmid</keyword>
<sequence>MIRARKNKILKSMLVLGSSIMGAIGISSIVFHSRAKSDIEEKTSLGERVVEPILSDHINIIIKPQFNSLSDVNVILDEIETTVEFHYGEEIIGQRLKFKTKKNQELKYNIAKDIPEGYMLVPELYPKGSDIVLNPGELNIIQIQPIKQAQKTTFRFIDIANNQEVGTPVILDLEDFNQFNLMTYLPEGYQLPKNHEAPELVLGKVNDILVDKIHKEYTTWILYKLHDNAQTLIHKQKVITIDDQKIHPSLYIPQGYEFEAQSIQPQPIEELEHKNEYTFFIKKTQVKHTTTFIFKYQGQQIGDLQKIITYGEVGISLEQIKKLKPKAYEISSSYDANSIKFDQTNIVPLDKIREKDLTRFIFKTVDNQIIKNILFEEFKDVTLTIEQFLPQDYKLAPENTKRDISRGKTDNTNTYLVELINKPPKPEPIPEKPKPEPEPVPTPEKPVEPKPVPPAPKNNTSNKLSKEEINKIIQAGGSTIDARAQRYDKPSTMPVVEGAKLSGEILTAQKQKLTNMRALVAKISSPNYTFNAEDLRKVYSNLSDAELGRLVKYLNGATLKELGTVSAFPMADLTTEQQKESLKNQLNAMLEDADKYLAEGKILVFGNSFVDLNPRWGFPSDDYNPAFVRNKELNLKRGLANSGNNAKWGRNGSQLGNGDYYGWKKKSLWKDPKYKTKTNPEWSFGSDNRTFIGGSGITTMEYTATDDNDAGKKQGKQLITFMDASNPQAVQDIIEYLKQRPEISGLFIKNIGTKNPEQDISEILRDIPSSINKLTLIFDTEKMAGISYLKNKHFAQVELGTSINNVDDNLGDMSNRPFIYGWGIDPIIFQHTDFVAHDWTATKGFDNYQSSQVQYGPIQFNIIRPSADSSFEEVKKAFDIVLETHKDWRIFNGEHGDQGWPIKIDLSETKLKSLKDINLYKHKFRVLKLPSSGTTFTLDISDLGASQYSAILADWGPNEKPKILFGNDRTTKIHFKGNASDFSGKWAKELQGFLTGVVNNTNIRTIVVDNDDVLQILKGSPAWDSRFQIRTALEEERGGGFDFD</sequence>
<feature type="domain" description="IgG-blocking virulence" evidence="3">
    <location>
        <begin position="642"/>
        <end position="841"/>
    </location>
</feature>
<name>A0A449B0E8_9BACT</name>
<dbReference type="AlphaFoldDB" id="A0A449B0E8"/>
<evidence type="ECO:0000313" key="6">
    <source>
        <dbReference type="Proteomes" id="UP000289862"/>
    </source>
</evidence>